<dbReference type="RefSeq" id="WP_045549141.1">
    <property type="nucleotide sequence ID" value="NZ_JZDQ02000006.1"/>
</dbReference>
<name>A0A1J4N8E6_9ACTN</name>
<feature type="chain" id="PRO_5009630630" evidence="1">
    <location>
        <begin position="20"/>
        <end position="207"/>
    </location>
</feature>
<dbReference type="Proteomes" id="UP000033772">
    <property type="component" value="Unassembled WGS sequence"/>
</dbReference>
<accession>A0A1J4N8E6</accession>
<comment type="caution">
    <text evidence="2">The sequence shown here is derived from an EMBL/GenBank/DDBJ whole genome shotgun (WGS) entry which is preliminary data.</text>
</comment>
<evidence type="ECO:0000256" key="1">
    <source>
        <dbReference type="SAM" id="SignalP"/>
    </source>
</evidence>
<organism evidence="2 3">
    <name type="scientific">Nocardioides luteus</name>
    <dbReference type="NCBI Taxonomy" id="1844"/>
    <lineage>
        <taxon>Bacteria</taxon>
        <taxon>Bacillati</taxon>
        <taxon>Actinomycetota</taxon>
        <taxon>Actinomycetes</taxon>
        <taxon>Propionibacteriales</taxon>
        <taxon>Nocardioidaceae</taxon>
        <taxon>Nocardioides</taxon>
    </lineage>
</organism>
<dbReference type="EMBL" id="JZDQ02000006">
    <property type="protein sequence ID" value="OIJ27773.1"/>
    <property type="molecule type" value="Genomic_DNA"/>
</dbReference>
<proteinExistence type="predicted"/>
<dbReference type="STRING" id="1844.UG56_005270"/>
<evidence type="ECO:0000313" key="3">
    <source>
        <dbReference type="Proteomes" id="UP000033772"/>
    </source>
</evidence>
<dbReference type="OrthoDB" id="3774979at2"/>
<evidence type="ECO:0000313" key="2">
    <source>
        <dbReference type="EMBL" id="OIJ27773.1"/>
    </source>
</evidence>
<sequence length="207" mass="21658">MKRVGVLMVALLMPLGGCAEDSPYGEFGPSSSAPAPAATFDADVTVSGTEVQVSYRFANDGDEPLMLINRPGLPAGAGIRYREEAAYVTEDANGGALLSQAIFGFPDTDQTWESIPRVGVTEVPAGGVVEVEVTSVLPLTWFHPFGSDLGTGPMSIPSDVDEVRFCLGVVSSPVPESTTPRTEEDGTRTIGHASAAQHLFCSTPEAL</sequence>
<reference evidence="2" key="1">
    <citation type="submission" date="2016-10" db="EMBL/GenBank/DDBJ databases">
        <title>Draft Genome Sequence of Nocardioides luteus Strain BAFB, an Alkane-Degrading Bacterium Isolated from JP-7 Polluted Soil.</title>
        <authorList>
            <person name="Brown L."/>
            <person name="Ruiz O.N."/>
            <person name="Gunasekera T."/>
        </authorList>
    </citation>
    <scope>NUCLEOTIDE SEQUENCE [LARGE SCALE GENOMIC DNA]</scope>
    <source>
        <strain evidence="2">BAFB</strain>
    </source>
</reference>
<dbReference type="AlphaFoldDB" id="A0A1J4N8E6"/>
<gene>
    <name evidence="2" type="ORF">UG56_005270</name>
</gene>
<keyword evidence="1" id="KW-0732">Signal</keyword>
<feature type="signal peptide" evidence="1">
    <location>
        <begin position="1"/>
        <end position="19"/>
    </location>
</feature>
<keyword evidence="3" id="KW-1185">Reference proteome</keyword>
<protein>
    <submittedName>
        <fullName evidence="2">Uncharacterized protein</fullName>
    </submittedName>
</protein>